<protein>
    <submittedName>
        <fullName evidence="1">Uncharacterized protein</fullName>
    </submittedName>
</protein>
<dbReference type="AlphaFoldDB" id="E9GMH4"/>
<sequence>MKKQLEDSRIKLNHIRSLRTRMKSVVFVVGPQPSLLYKANENKREIYEERLRLKSKVSTVVSVPNSVKPGLETNKKPKLRLNSVIGMVSLLNYKTAKVECDQDAIKFSKEKVSEMKSRQSMSSLLYNEQHPKDHHDPRWTFLSWSNIHELVQFQKLLRQHNLHRFRLQESSHRAISSYRYLTIVYLTGKRIQPWIQLSCSHFNLTDPGSYLDVGYSLDFSRRNVPGISLNAGGNRSYNNRNSY</sequence>
<dbReference type="EMBL" id="GL732552">
    <property type="protein sequence ID" value="EFX79389.1"/>
    <property type="molecule type" value="Genomic_DNA"/>
</dbReference>
<name>E9GMH4_DAPPU</name>
<organism evidence="1 2">
    <name type="scientific">Daphnia pulex</name>
    <name type="common">Water flea</name>
    <dbReference type="NCBI Taxonomy" id="6669"/>
    <lineage>
        <taxon>Eukaryota</taxon>
        <taxon>Metazoa</taxon>
        <taxon>Ecdysozoa</taxon>
        <taxon>Arthropoda</taxon>
        <taxon>Crustacea</taxon>
        <taxon>Branchiopoda</taxon>
        <taxon>Diplostraca</taxon>
        <taxon>Cladocera</taxon>
        <taxon>Anomopoda</taxon>
        <taxon>Daphniidae</taxon>
        <taxon>Daphnia</taxon>
    </lineage>
</organism>
<evidence type="ECO:0000313" key="2">
    <source>
        <dbReference type="Proteomes" id="UP000000305"/>
    </source>
</evidence>
<gene>
    <name evidence="1" type="ORF">DAPPUDRAFT_319684</name>
</gene>
<accession>E9GMH4</accession>
<dbReference type="KEGG" id="dpx:DAPPUDRAFT_319684"/>
<dbReference type="Proteomes" id="UP000000305">
    <property type="component" value="Unassembled WGS sequence"/>
</dbReference>
<reference evidence="1 2" key="1">
    <citation type="journal article" date="2011" name="Science">
        <title>The ecoresponsive genome of Daphnia pulex.</title>
        <authorList>
            <person name="Colbourne J.K."/>
            <person name="Pfrender M.E."/>
            <person name="Gilbert D."/>
            <person name="Thomas W.K."/>
            <person name="Tucker A."/>
            <person name="Oakley T.H."/>
            <person name="Tokishita S."/>
            <person name="Aerts A."/>
            <person name="Arnold G.J."/>
            <person name="Basu M.K."/>
            <person name="Bauer D.J."/>
            <person name="Caceres C.E."/>
            <person name="Carmel L."/>
            <person name="Casola C."/>
            <person name="Choi J.H."/>
            <person name="Detter J.C."/>
            <person name="Dong Q."/>
            <person name="Dusheyko S."/>
            <person name="Eads B.D."/>
            <person name="Frohlich T."/>
            <person name="Geiler-Samerotte K.A."/>
            <person name="Gerlach D."/>
            <person name="Hatcher P."/>
            <person name="Jogdeo S."/>
            <person name="Krijgsveld J."/>
            <person name="Kriventseva E.V."/>
            <person name="Kultz D."/>
            <person name="Laforsch C."/>
            <person name="Lindquist E."/>
            <person name="Lopez J."/>
            <person name="Manak J.R."/>
            <person name="Muller J."/>
            <person name="Pangilinan J."/>
            <person name="Patwardhan R.P."/>
            <person name="Pitluck S."/>
            <person name="Pritham E.J."/>
            <person name="Rechtsteiner A."/>
            <person name="Rho M."/>
            <person name="Rogozin I.B."/>
            <person name="Sakarya O."/>
            <person name="Salamov A."/>
            <person name="Schaack S."/>
            <person name="Shapiro H."/>
            <person name="Shiga Y."/>
            <person name="Skalitzky C."/>
            <person name="Smith Z."/>
            <person name="Souvorov A."/>
            <person name="Sung W."/>
            <person name="Tang Z."/>
            <person name="Tsuchiya D."/>
            <person name="Tu H."/>
            <person name="Vos H."/>
            <person name="Wang M."/>
            <person name="Wolf Y.I."/>
            <person name="Yamagata H."/>
            <person name="Yamada T."/>
            <person name="Ye Y."/>
            <person name="Shaw J.R."/>
            <person name="Andrews J."/>
            <person name="Crease T.J."/>
            <person name="Tang H."/>
            <person name="Lucas S.M."/>
            <person name="Robertson H.M."/>
            <person name="Bork P."/>
            <person name="Koonin E.V."/>
            <person name="Zdobnov E.M."/>
            <person name="Grigoriev I.V."/>
            <person name="Lynch M."/>
            <person name="Boore J.L."/>
        </authorList>
    </citation>
    <scope>NUCLEOTIDE SEQUENCE [LARGE SCALE GENOMIC DNA]</scope>
</reference>
<proteinExistence type="predicted"/>
<dbReference type="InParanoid" id="E9GMH4"/>
<keyword evidence="2" id="KW-1185">Reference proteome</keyword>
<evidence type="ECO:0000313" key="1">
    <source>
        <dbReference type="EMBL" id="EFX79389.1"/>
    </source>
</evidence>
<dbReference type="HOGENOM" id="CLU_1143546_0_0_1"/>